<keyword evidence="3" id="KW-1185">Reference proteome</keyword>
<evidence type="ECO:0000256" key="1">
    <source>
        <dbReference type="SAM" id="MobiDB-lite"/>
    </source>
</evidence>
<dbReference type="GeneID" id="69032206"/>
<organism evidence="2 3">
    <name type="scientific">Ajellomyces dermatitidis (strain ER-3 / ATCC MYA-2586)</name>
    <name type="common">Blastomyces dermatitidis</name>
    <dbReference type="NCBI Taxonomy" id="559297"/>
    <lineage>
        <taxon>Eukaryota</taxon>
        <taxon>Fungi</taxon>
        <taxon>Dikarya</taxon>
        <taxon>Ascomycota</taxon>
        <taxon>Pezizomycotina</taxon>
        <taxon>Eurotiomycetes</taxon>
        <taxon>Eurotiomycetidae</taxon>
        <taxon>Onygenales</taxon>
        <taxon>Ajellomycetaceae</taxon>
        <taxon>Blastomyces</taxon>
    </lineage>
</organism>
<dbReference type="Proteomes" id="UP000002039">
    <property type="component" value="Unassembled WGS sequence"/>
</dbReference>
<reference evidence="3" key="1">
    <citation type="journal article" date="2015" name="PLoS Genet.">
        <title>The dynamic genome and transcriptome of the human fungal pathogen Blastomyces and close relative Emmonsia.</title>
        <authorList>
            <person name="Munoz J.F."/>
            <person name="Gauthier G.M."/>
            <person name="Desjardins C.A."/>
            <person name="Gallo J.E."/>
            <person name="Holder J."/>
            <person name="Sullivan T.D."/>
            <person name="Marty A.J."/>
            <person name="Carmen J.C."/>
            <person name="Chen Z."/>
            <person name="Ding L."/>
            <person name="Gujja S."/>
            <person name="Magrini V."/>
            <person name="Misas E."/>
            <person name="Mitreva M."/>
            <person name="Priest M."/>
            <person name="Saif S."/>
            <person name="Whiston E.A."/>
            <person name="Young S."/>
            <person name="Zeng Q."/>
            <person name="Goldman W.E."/>
            <person name="Mardis E.R."/>
            <person name="Taylor J.W."/>
            <person name="McEwen J.G."/>
            <person name="Clay O.K."/>
            <person name="Klein B.S."/>
            <person name="Cuomo C.A."/>
        </authorList>
    </citation>
    <scope>NUCLEOTIDE SEQUENCE [LARGE SCALE GENOMIC DNA]</scope>
    <source>
        <strain evidence="3">ER-3 / ATCC MYA-2586</strain>
    </source>
</reference>
<evidence type="ECO:0000313" key="3">
    <source>
        <dbReference type="Proteomes" id="UP000002039"/>
    </source>
</evidence>
<sequence length="83" mass="9217">MRPKSDCREMLERPSGRKICSRAPDPNHQDSALISAGTVAIIKQSLDFWIAPYRCDHRSLLQATASKHAIVIGFRSQVVARVG</sequence>
<dbReference type="RefSeq" id="XP_045281688.1">
    <property type="nucleotide sequence ID" value="XM_045426456.1"/>
</dbReference>
<name>A0ABX2VXT2_AJEDR</name>
<accession>A0ABX2VXT2</accession>
<feature type="region of interest" description="Disordered" evidence="1">
    <location>
        <begin position="1"/>
        <end position="26"/>
    </location>
</feature>
<dbReference type="EMBL" id="EQ999978">
    <property type="protein sequence ID" value="OAT01961.1"/>
    <property type="molecule type" value="Genomic_DNA"/>
</dbReference>
<protein>
    <submittedName>
        <fullName evidence="2">Uncharacterized protein</fullName>
    </submittedName>
</protein>
<gene>
    <name evidence="2" type="ORF">BDCG_17314</name>
</gene>
<proteinExistence type="predicted"/>
<evidence type="ECO:0000313" key="2">
    <source>
        <dbReference type="EMBL" id="OAT01961.1"/>
    </source>
</evidence>
<feature type="compositionally biased region" description="Basic and acidic residues" evidence="1">
    <location>
        <begin position="1"/>
        <end position="15"/>
    </location>
</feature>